<gene>
    <name evidence="1" type="ORF">SMRZ_LOCUS5965</name>
</gene>
<reference evidence="1 2" key="1">
    <citation type="submission" date="2018-11" db="EMBL/GenBank/DDBJ databases">
        <authorList>
            <consortium name="Pathogen Informatics"/>
        </authorList>
    </citation>
    <scope>NUCLEOTIDE SEQUENCE [LARGE SCALE GENOMIC DNA]</scope>
    <source>
        <strain evidence="1 2">Zambia</strain>
    </source>
</reference>
<proteinExistence type="predicted"/>
<organism evidence="1 2">
    <name type="scientific">Schistosoma margrebowiei</name>
    <dbReference type="NCBI Taxonomy" id="48269"/>
    <lineage>
        <taxon>Eukaryota</taxon>
        <taxon>Metazoa</taxon>
        <taxon>Spiralia</taxon>
        <taxon>Lophotrochozoa</taxon>
        <taxon>Platyhelminthes</taxon>
        <taxon>Trematoda</taxon>
        <taxon>Digenea</taxon>
        <taxon>Strigeidida</taxon>
        <taxon>Schistosomatoidea</taxon>
        <taxon>Schistosomatidae</taxon>
        <taxon>Schistosoma</taxon>
    </lineage>
</organism>
<dbReference type="AlphaFoldDB" id="A0A183LQ90"/>
<keyword evidence="2" id="KW-1185">Reference proteome</keyword>
<accession>A0A183LQ90</accession>
<evidence type="ECO:0000313" key="1">
    <source>
        <dbReference type="EMBL" id="VDO68717.1"/>
    </source>
</evidence>
<dbReference type="Proteomes" id="UP000277204">
    <property type="component" value="Unassembled WGS sequence"/>
</dbReference>
<name>A0A183LQ90_9TREM</name>
<sequence length="70" mass="7971">MKTSTSEGKHGIQWTARNQLGDLNFTDDLALLPHTHYQIQMKKTSLEAASALVGLNIHRKKHDPRIQHIE</sequence>
<evidence type="ECO:0000313" key="2">
    <source>
        <dbReference type="Proteomes" id="UP000277204"/>
    </source>
</evidence>
<protein>
    <submittedName>
        <fullName evidence="1">Uncharacterized protein</fullName>
    </submittedName>
</protein>
<dbReference type="EMBL" id="UZAI01002150">
    <property type="protein sequence ID" value="VDO68717.1"/>
    <property type="molecule type" value="Genomic_DNA"/>
</dbReference>